<dbReference type="InterPro" id="IPR050214">
    <property type="entry name" value="Cys_Synth/Cystath_Beta-Synth"/>
</dbReference>
<accession>A0A031LQ94</accession>
<comment type="caution">
    <text evidence="3">The sequence shown here is derived from an EMBL/GenBank/DDBJ whole genome shotgun (WGS) entry which is preliminary data.</text>
</comment>
<dbReference type="STRING" id="1160895.CM19_05875"/>
<evidence type="ECO:0000313" key="3">
    <source>
        <dbReference type="EMBL" id="EZQ06895.1"/>
    </source>
</evidence>
<dbReference type="Proteomes" id="UP000024332">
    <property type="component" value="Unassembled WGS sequence"/>
</dbReference>
<feature type="domain" description="Tryptophan synthase beta chain-like PALP" evidence="2">
    <location>
        <begin position="18"/>
        <end position="279"/>
    </location>
</feature>
<dbReference type="Pfam" id="PF00291">
    <property type="entry name" value="PALP"/>
    <property type="match status" value="1"/>
</dbReference>
<dbReference type="PROSITE" id="PS00901">
    <property type="entry name" value="CYS_SYNTHASE"/>
    <property type="match status" value="1"/>
</dbReference>
<keyword evidence="4" id="KW-1185">Reference proteome</keyword>
<dbReference type="Gene3D" id="3.40.50.1100">
    <property type="match status" value="2"/>
</dbReference>
<name>A0A031LQ94_9CREN</name>
<comment type="cofactor">
    <cofactor evidence="1">
        <name>pyridoxal 5'-phosphate</name>
        <dbReference type="ChEBI" id="CHEBI:597326"/>
    </cofactor>
</comment>
<evidence type="ECO:0000313" key="4">
    <source>
        <dbReference type="Proteomes" id="UP000024332"/>
    </source>
</evidence>
<dbReference type="InterPro" id="IPR001926">
    <property type="entry name" value="TrpB-like_PALP"/>
</dbReference>
<dbReference type="OrthoDB" id="10138at2157"/>
<protein>
    <submittedName>
        <fullName evidence="3">Cysteine synthase</fullName>
    </submittedName>
</protein>
<reference evidence="3 4" key="1">
    <citation type="submission" date="2014-03" db="EMBL/GenBank/DDBJ databases">
        <title>Draft genome sequence of the novel thermoacidophilic archaea Acidianus copahuensis ALE1 strain, isolated from Copahue volcanic area in Neuquen Argentina.</title>
        <authorList>
            <person name="Urbieta M.S."/>
            <person name="Rascovan N."/>
            <person name="Castro C."/>
            <person name="Revale S."/>
            <person name="Giaveno M.A."/>
            <person name="Vazquez M.P."/>
            <person name="Donati E.R."/>
        </authorList>
    </citation>
    <scope>NUCLEOTIDE SEQUENCE [LARGE SCALE GENOMIC DNA]</scope>
    <source>
        <strain evidence="3 4">ALE1</strain>
    </source>
</reference>
<dbReference type="GO" id="GO:0006535">
    <property type="term" value="P:cysteine biosynthetic process from serine"/>
    <property type="evidence" value="ECO:0007669"/>
    <property type="project" value="InterPro"/>
</dbReference>
<evidence type="ECO:0000256" key="1">
    <source>
        <dbReference type="ARBA" id="ARBA00001933"/>
    </source>
</evidence>
<evidence type="ECO:0000259" key="2">
    <source>
        <dbReference type="Pfam" id="PF00291"/>
    </source>
</evidence>
<dbReference type="EMBL" id="JFZT01000039">
    <property type="protein sequence ID" value="EZQ06895.1"/>
    <property type="molecule type" value="Genomic_DNA"/>
</dbReference>
<dbReference type="RefSeq" id="WP_048099420.1">
    <property type="nucleotide sequence ID" value="NZ_JFZT01000039.1"/>
</dbReference>
<dbReference type="InterPro" id="IPR001216">
    <property type="entry name" value="P-phosphate_BS"/>
</dbReference>
<dbReference type="PANTHER" id="PTHR10314">
    <property type="entry name" value="CYSTATHIONINE BETA-SYNTHASE"/>
    <property type="match status" value="1"/>
</dbReference>
<gene>
    <name evidence="3" type="ORF">CM19_05875</name>
</gene>
<sequence length="293" mass="32278">MSRDLHVFEDPISLLEDMWPTPILRLKIGKDVWGKLEFFNPFSRSIKDRTAWFLFREALKSDSKEIVEATSGNLGIALSSFSSIFEKKASIFIPSSAPLTFKAAMRILGTNVVEMGGSTSELVPLVKMYSKNSGAYHPDQFNNELNYMAHYYTTAKEIDDQINSLGKIPERIIATAGTGGHLAGISKFFKEKYGNKVEIVGVQPAEGERIPGIKRQDGKGLISHAEIDIMIDITTREAMDGVIAIARTSGIIIGISSGATVAAYKKFLDDKTTVLVFPDDGFKYIVDGLVNEK</sequence>
<proteinExistence type="predicted"/>
<dbReference type="InterPro" id="IPR036052">
    <property type="entry name" value="TrpB-like_PALP_sf"/>
</dbReference>
<organism evidence="3 4">
    <name type="scientific">Candidatus Acidianus copahuensis</name>
    <dbReference type="NCBI Taxonomy" id="1160895"/>
    <lineage>
        <taxon>Archaea</taxon>
        <taxon>Thermoproteota</taxon>
        <taxon>Thermoprotei</taxon>
        <taxon>Sulfolobales</taxon>
        <taxon>Sulfolobaceae</taxon>
        <taxon>Acidianus</taxon>
    </lineage>
</organism>
<dbReference type="SUPFAM" id="SSF53686">
    <property type="entry name" value="Tryptophan synthase beta subunit-like PLP-dependent enzymes"/>
    <property type="match status" value="1"/>
</dbReference>
<dbReference type="AlphaFoldDB" id="A0A031LQ94"/>